<reference evidence="2" key="1">
    <citation type="journal article" date="2020" name="Stud. Mycol.">
        <title>101 Dothideomycetes genomes: a test case for predicting lifestyles and emergence of pathogens.</title>
        <authorList>
            <person name="Haridas S."/>
            <person name="Albert R."/>
            <person name="Binder M."/>
            <person name="Bloem J."/>
            <person name="Labutti K."/>
            <person name="Salamov A."/>
            <person name="Andreopoulos B."/>
            <person name="Baker S."/>
            <person name="Barry K."/>
            <person name="Bills G."/>
            <person name="Bluhm B."/>
            <person name="Cannon C."/>
            <person name="Castanera R."/>
            <person name="Culley D."/>
            <person name="Daum C."/>
            <person name="Ezra D."/>
            <person name="Gonzalez J."/>
            <person name="Henrissat B."/>
            <person name="Kuo A."/>
            <person name="Liang C."/>
            <person name="Lipzen A."/>
            <person name="Lutzoni F."/>
            <person name="Magnuson J."/>
            <person name="Mondo S."/>
            <person name="Nolan M."/>
            <person name="Ohm R."/>
            <person name="Pangilinan J."/>
            <person name="Park H.-J."/>
            <person name="Ramirez L."/>
            <person name="Alfaro M."/>
            <person name="Sun H."/>
            <person name="Tritt A."/>
            <person name="Yoshinaga Y."/>
            <person name="Zwiers L.-H."/>
            <person name="Turgeon B."/>
            <person name="Goodwin S."/>
            <person name="Spatafora J."/>
            <person name="Crous P."/>
            <person name="Grigoriev I."/>
        </authorList>
    </citation>
    <scope>NUCLEOTIDE SEQUENCE</scope>
    <source>
        <strain evidence="2">CBS 101060</strain>
    </source>
</reference>
<accession>A0A9P4SF43</accession>
<organism evidence="2 3">
    <name type="scientific">Patellaria atrata CBS 101060</name>
    <dbReference type="NCBI Taxonomy" id="1346257"/>
    <lineage>
        <taxon>Eukaryota</taxon>
        <taxon>Fungi</taxon>
        <taxon>Dikarya</taxon>
        <taxon>Ascomycota</taxon>
        <taxon>Pezizomycotina</taxon>
        <taxon>Dothideomycetes</taxon>
        <taxon>Dothideomycetes incertae sedis</taxon>
        <taxon>Patellariales</taxon>
        <taxon>Patellariaceae</taxon>
        <taxon>Patellaria</taxon>
    </lineage>
</organism>
<dbReference type="PANTHER" id="PTHR37542:SF1">
    <property type="entry name" value="PRION-INHIBITION AND PROPAGATION HELO DOMAIN-CONTAINING PROTEIN"/>
    <property type="match status" value="1"/>
</dbReference>
<dbReference type="PANTHER" id="PTHR37542">
    <property type="entry name" value="HELO DOMAIN-CONTAINING PROTEIN-RELATED"/>
    <property type="match status" value="1"/>
</dbReference>
<dbReference type="Gene3D" id="1.10.510.10">
    <property type="entry name" value="Transferase(Phosphotransferase) domain 1"/>
    <property type="match status" value="1"/>
</dbReference>
<keyword evidence="3" id="KW-1185">Reference proteome</keyword>
<dbReference type="Pfam" id="PF14479">
    <property type="entry name" value="HeLo"/>
    <property type="match status" value="1"/>
</dbReference>
<dbReference type="AlphaFoldDB" id="A0A9P4SF43"/>
<dbReference type="EMBL" id="MU006093">
    <property type="protein sequence ID" value="KAF2840453.1"/>
    <property type="molecule type" value="Genomic_DNA"/>
</dbReference>
<dbReference type="Gene3D" id="1.20.120.1020">
    <property type="entry name" value="Prion-inhibition and propagation, HeLo domain"/>
    <property type="match status" value="1"/>
</dbReference>
<sequence length="656" mass="73209">MGDPFALPALTIGAASLAIQVFSGIKKGYARFLSAIQMDEECGVLRINLAIQFSKILDWGDAAGLTDPEKHNEYDRKLKYNKALIFGVLSEIQSILKALKEVSLRYDSIGAEGPKDPAQRIPVESGEEPTNILNKFRTKSVIEDIDLERFAHVLRSQDIPPERRSYPRGFNTLVKVAQGIQDISKQPKRLRWALIDRDGAMRHVERLTELTDFLHTTLGDTQMEILLETTRETWLAMLQLTTTVQGMENLLEAMQKPRAQSTDSRTSFDSQGTTLVARESSGGTEALHTGPESLLQRLTRFSIIVAKSQKDQSSTKFESKHLALEDIQALELGDDEDRGTRTIGALRGKKLWVEWKSFKIMFNDEGNGILRAGPDPRLVRAVERLVALLQTKFKPKEFRLPYCLGYLIRKGKNPAFGLIHTSGDPWPETHELQSLLWVLEKGRKPPIAIRFQLAQDLAACISSLHAVNWLHKGLRSASVLFLKLTANDDSLGNMYLSGLEYARLDESGCPTTGPPLSQDWAVYSHPEYVDGNRFRKSYDIYGLGIVLMEIALWEPAEKLFTAYQPSSLVHETAGSDGNTVSSKQIHEIIFSENDGLLQRVRMNMGSKYYSATKACVEGMSAFGLPDTVDQTDPTIGALLQQAFLRVVVDTLGSIVI</sequence>
<gene>
    <name evidence="2" type="ORF">M501DRAFT_932292</name>
</gene>
<proteinExistence type="predicted"/>
<evidence type="ECO:0000259" key="1">
    <source>
        <dbReference type="Pfam" id="PF14479"/>
    </source>
</evidence>
<dbReference type="InterPro" id="IPR011009">
    <property type="entry name" value="Kinase-like_dom_sf"/>
</dbReference>
<dbReference type="OrthoDB" id="1911848at2759"/>
<evidence type="ECO:0000313" key="2">
    <source>
        <dbReference type="EMBL" id="KAF2840453.1"/>
    </source>
</evidence>
<comment type="caution">
    <text evidence="2">The sequence shown here is derived from an EMBL/GenBank/DDBJ whole genome shotgun (WGS) entry which is preliminary data.</text>
</comment>
<name>A0A9P4SF43_9PEZI</name>
<dbReference type="SUPFAM" id="SSF56112">
    <property type="entry name" value="Protein kinase-like (PK-like)"/>
    <property type="match status" value="1"/>
</dbReference>
<feature type="domain" description="Prion-inhibition and propagation HeLo" evidence="1">
    <location>
        <begin position="10"/>
        <end position="245"/>
    </location>
</feature>
<dbReference type="InterPro" id="IPR029498">
    <property type="entry name" value="HeLo_dom"/>
</dbReference>
<dbReference type="Proteomes" id="UP000799429">
    <property type="component" value="Unassembled WGS sequence"/>
</dbReference>
<evidence type="ECO:0000313" key="3">
    <source>
        <dbReference type="Proteomes" id="UP000799429"/>
    </source>
</evidence>
<protein>
    <recommendedName>
        <fullName evidence="1">Prion-inhibition and propagation HeLo domain-containing protein</fullName>
    </recommendedName>
</protein>
<dbReference type="InterPro" id="IPR038305">
    <property type="entry name" value="HeLo_sf"/>
</dbReference>